<feature type="transmembrane region" description="Helical" evidence="1">
    <location>
        <begin position="302"/>
        <end position="324"/>
    </location>
</feature>
<keyword evidence="4" id="KW-1185">Reference proteome</keyword>
<dbReference type="KEGG" id="slac:SKTS_35950"/>
<dbReference type="InterPro" id="IPR050834">
    <property type="entry name" value="Glycosyltransf_2"/>
</dbReference>
<protein>
    <recommendedName>
        <fullName evidence="2">Glycosyltransferase 2-like domain-containing protein</fullName>
    </recommendedName>
</protein>
<evidence type="ECO:0000313" key="3">
    <source>
        <dbReference type="EMBL" id="BCB28709.1"/>
    </source>
</evidence>
<keyword evidence="1" id="KW-0472">Membrane</keyword>
<feature type="transmembrane region" description="Helical" evidence="1">
    <location>
        <begin position="275"/>
        <end position="296"/>
    </location>
</feature>
<dbReference type="SUPFAM" id="SSF53448">
    <property type="entry name" value="Nucleotide-diphospho-sugar transferases"/>
    <property type="match status" value="1"/>
</dbReference>
<dbReference type="Gene3D" id="3.90.550.10">
    <property type="entry name" value="Spore Coat Polysaccharide Biosynthesis Protein SpsA, Chain A"/>
    <property type="match status" value="1"/>
</dbReference>
<dbReference type="Gene3D" id="3.40.50.150">
    <property type="entry name" value="Vaccinia Virus protein VP39"/>
    <property type="match status" value="1"/>
</dbReference>
<dbReference type="PANTHER" id="PTHR43685">
    <property type="entry name" value="GLYCOSYLTRANSFERASE"/>
    <property type="match status" value="1"/>
</dbReference>
<dbReference type="PANTHER" id="PTHR43685:SF11">
    <property type="entry name" value="GLYCOSYLTRANSFERASE TAGX-RELATED"/>
    <property type="match status" value="1"/>
</dbReference>
<dbReference type="SUPFAM" id="SSF53335">
    <property type="entry name" value="S-adenosyl-L-methionine-dependent methyltransferases"/>
    <property type="match status" value="1"/>
</dbReference>
<evidence type="ECO:0000259" key="2">
    <source>
        <dbReference type="Pfam" id="PF00535"/>
    </source>
</evidence>
<evidence type="ECO:0000313" key="4">
    <source>
        <dbReference type="Proteomes" id="UP000502260"/>
    </source>
</evidence>
<proteinExistence type="predicted"/>
<keyword evidence="1" id="KW-1133">Transmembrane helix</keyword>
<feature type="domain" description="Glycosyltransferase 2-like" evidence="2">
    <location>
        <begin position="3"/>
        <end position="107"/>
    </location>
</feature>
<accession>A0A6F8VJ12</accession>
<keyword evidence="1" id="KW-0812">Transmembrane</keyword>
<dbReference type="Pfam" id="PF13578">
    <property type="entry name" value="Methyltransf_24"/>
    <property type="match status" value="1"/>
</dbReference>
<reference evidence="4" key="1">
    <citation type="submission" date="2020-03" db="EMBL/GenBank/DDBJ databases">
        <title>Complete genome sequence of sulfur-oxidizing bacterium skT11.</title>
        <authorList>
            <person name="Kanda M."/>
            <person name="Kojima H."/>
            <person name="Fukui M."/>
        </authorList>
    </citation>
    <scope>NUCLEOTIDE SEQUENCE [LARGE SCALE GENOMIC DNA]</scope>
    <source>
        <strain evidence="4">skT11</strain>
    </source>
</reference>
<dbReference type="EMBL" id="AP022853">
    <property type="protein sequence ID" value="BCB28709.1"/>
    <property type="molecule type" value="Genomic_DNA"/>
</dbReference>
<dbReference type="InterPro" id="IPR029063">
    <property type="entry name" value="SAM-dependent_MTases_sf"/>
</dbReference>
<dbReference type="Pfam" id="PF00535">
    <property type="entry name" value="Glycos_transf_2"/>
    <property type="match status" value="1"/>
</dbReference>
<evidence type="ECO:0000256" key="1">
    <source>
        <dbReference type="SAM" id="Phobius"/>
    </source>
</evidence>
<gene>
    <name evidence="3" type="ORF">SKTS_35950</name>
</gene>
<sequence>MAAALETLVRQDYPNLQIIISDNASTDGTLAICEEFARGDPRIRIIRKQVNEGAVANFRTVLDAAEGEFFMWAAADDYWYPHFISRLLPALRADSAAGVAMCAVDRRLPDGAPFDLIRFIGDMNPNGMGHLRLLGKILSGAKYNLFIYGLFRKPLLQRAMRHFPVVLGGDRQFIAQMALACRFAYVDEILLTRTHQPKNFDAYMETMAKRGTLRRQMISFAGTILGSSVIPWWRKACLPVALMQYFMLSIPQKQFKRLNMIKIIARKFFISPRSLVMAIGLFGVSAVIGGFLAYLNVISSEFAVGTLSAAWLLVAAVLLNRGWAIRAQKSIERKLSGNDQEINRTLRELRYLSDTLLHPDLAVARTKSNQLSDHAVQRIEKHRKVVEFVRNLEDSRIREVYVQELFPGIEKESVPIGVINELTGHANKTDMLYVSAVAKHIGAKKMFEFGTYMGRTTFHLAHNNPDGQVFTLNLPPERDPRYAPYMGVLFKGREEEKRITQIHSDSREFDTAPYRQQFDFVFVDGDHSYDLVKNDTQKAFELIKQGGVIMWHDYAPKSDGLVRFFKEFTQDRPLFRIRSTCLLVYIDGVDVMNHKLGNLPHSLELEYREENPYLVESIYHS</sequence>
<dbReference type="InterPro" id="IPR001173">
    <property type="entry name" value="Glyco_trans_2-like"/>
</dbReference>
<dbReference type="CDD" id="cd00761">
    <property type="entry name" value="Glyco_tranf_GTA_type"/>
    <property type="match status" value="1"/>
</dbReference>
<organism evidence="3 4">
    <name type="scientific">Sulfurimicrobium lacus</name>
    <dbReference type="NCBI Taxonomy" id="2715678"/>
    <lineage>
        <taxon>Bacteria</taxon>
        <taxon>Pseudomonadati</taxon>
        <taxon>Pseudomonadota</taxon>
        <taxon>Betaproteobacteria</taxon>
        <taxon>Nitrosomonadales</taxon>
        <taxon>Sulfuricellaceae</taxon>
        <taxon>Sulfurimicrobium</taxon>
    </lineage>
</organism>
<dbReference type="Proteomes" id="UP000502260">
    <property type="component" value="Chromosome"/>
</dbReference>
<name>A0A6F8VJ12_9PROT</name>
<dbReference type="AlphaFoldDB" id="A0A6F8VJ12"/>
<dbReference type="InterPro" id="IPR029044">
    <property type="entry name" value="Nucleotide-diphossugar_trans"/>
</dbReference>